<accession>A0AAD7H208</accession>
<dbReference type="Proteomes" id="UP001221757">
    <property type="component" value="Unassembled WGS sequence"/>
</dbReference>
<evidence type="ECO:0000313" key="1">
    <source>
        <dbReference type="EMBL" id="KAJ7710442.1"/>
    </source>
</evidence>
<comment type="caution">
    <text evidence="1">The sequence shown here is derived from an EMBL/GenBank/DDBJ whole genome shotgun (WGS) entry which is preliminary data.</text>
</comment>
<keyword evidence="2" id="KW-1185">Reference proteome</keyword>
<gene>
    <name evidence="1" type="ORF">B0H17DRAFT_1123591</name>
</gene>
<organism evidence="1 2">
    <name type="scientific">Mycena rosella</name>
    <name type="common">Pink bonnet</name>
    <name type="synonym">Agaricus rosellus</name>
    <dbReference type="NCBI Taxonomy" id="1033263"/>
    <lineage>
        <taxon>Eukaryota</taxon>
        <taxon>Fungi</taxon>
        <taxon>Dikarya</taxon>
        <taxon>Basidiomycota</taxon>
        <taxon>Agaricomycotina</taxon>
        <taxon>Agaricomycetes</taxon>
        <taxon>Agaricomycetidae</taxon>
        <taxon>Agaricales</taxon>
        <taxon>Marasmiineae</taxon>
        <taxon>Mycenaceae</taxon>
        <taxon>Mycena</taxon>
    </lineage>
</organism>
<name>A0AAD7H208_MYCRO</name>
<proteinExistence type="predicted"/>
<protein>
    <submittedName>
        <fullName evidence="1">Uncharacterized protein</fullName>
    </submittedName>
</protein>
<reference evidence="1" key="1">
    <citation type="submission" date="2023-03" db="EMBL/GenBank/DDBJ databases">
        <title>Massive genome expansion in bonnet fungi (Mycena s.s.) driven by repeated elements and novel gene families across ecological guilds.</title>
        <authorList>
            <consortium name="Lawrence Berkeley National Laboratory"/>
            <person name="Harder C.B."/>
            <person name="Miyauchi S."/>
            <person name="Viragh M."/>
            <person name="Kuo A."/>
            <person name="Thoen E."/>
            <person name="Andreopoulos B."/>
            <person name="Lu D."/>
            <person name="Skrede I."/>
            <person name="Drula E."/>
            <person name="Henrissat B."/>
            <person name="Morin E."/>
            <person name="Kohler A."/>
            <person name="Barry K."/>
            <person name="LaButti K."/>
            <person name="Morin E."/>
            <person name="Salamov A."/>
            <person name="Lipzen A."/>
            <person name="Mereny Z."/>
            <person name="Hegedus B."/>
            <person name="Baldrian P."/>
            <person name="Stursova M."/>
            <person name="Weitz H."/>
            <person name="Taylor A."/>
            <person name="Grigoriev I.V."/>
            <person name="Nagy L.G."/>
            <person name="Martin F."/>
            <person name="Kauserud H."/>
        </authorList>
    </citation>
    <scope>NUCLEOTIDE SEQUENCE</scope>
    <source>
        <strain evidence="1">CBHHK067</strain>
    </source>
</reference>
<dbReference type="EMBL" id="JARKIE010000001">
    <property type="protein sequence ID" value="KAJ7710442.1"/>
    <property type="molecule type" value="Genomic_DNA"/>
</dbReference>
<dbReference type="AlphaFoldDB" id="A0AAD7H208"/>
<sequence length="294" mass="32805">MVWLKSGIPPSDARILAAAPRDVGLVFDVGGADVFDEGSADQEVDEMSPDVVEEEFSEKVAGEKPGASGLGEWVFRFGCRRNDEEKDQRRRYQWSDDVVTHSHTRRCIAQDGANPFKNRDATPGAMGEYLSHTRRGGIHIRAGAGTGKDDSCVLWRQRLCCRRASTRGRDRGIYGADKIRGAIETISQTKRKVQAAMQMSQRNRTDINIPHTNFPSGAELLSAVPSLSALARLIEFRVAPTVGARALRRPRYRQRGGEQEGKVASYSSDGGLVDPVITKTRWLKRRLRQERQRK</sequence>
<evidence type="ECO:0000313" key="2">
    <source>
        <dbReference type="Proteomes" id="UP001221757"/>
    </source>
</evidence>